<dbReference type="AlphaFoldDB" id="A0A5B2TE92"/>
<dbReference type="EMBL" id="VUKA01000008">
    <property type="protein sequence ID" value="KAA2212433.1"/>
    <property type="molecule type" value="Genomic_DNA"/>
</dbReference>
<evidence type="ECO:0000313" key="1">
    <source>
        <dbReference type="EMBL" id="KAA2212433.1"/>
    </source>
</evidence>
<accession>A0A5B2TE92</accession>
<sequence length="109" mass="11778">MATEITALPTAARLRMAREALAEMARGELSERLRLELAAQILRTARRARQLTAASAALPAVMAGWDATAVTAREYAEDLSPAALDALLAEGPRWAATMLRQEPELRHAA</sequence>
<proteinExistence type="predicted"/>
<keyword evidence="2" id="KW-1185">Reference proteome</keyword>
<comment type="caution">
    <text evidence="1">The sequence shown here is derived from an EMBL/GenBank/DDBJ whole genome shotgun (WGS) entry which is preliminary data.</text>
</comment>
<dbReference type="RefSeq" id="WP_149813130.1">
    <property type="nucleotide sequence ID" value="NZ_VUKA01000008.1"/>
</dbReference>
<organism evidence="1 2">
    <name type="scientific">Teichococcus oryzae</name>
    <dbReference type="NCBI Taxonomy" id="1608942"/>
    <lineage>
        <taxon>Bacteria</taxon>
        <taxon>Pseudomonadati</taxon>
        <taxon>Pseudomonadota</taxon>
        <taxon>Alphaproteobacteria</taxon>
        <taxon>Acetobacterales</taxon>
        <taxon>Roseomonadaceae</taxon>
        <taxon>Roseomonas</taxon>
    </lineage>
</organism>
<protein>
    <submittedName>
        <fullName evidence="1">Uncharacterized protein</fullName>
    </submittedName>
</protein>
<reference evidence="1 2" key="1">
    <citation type="journal article" date="2015" name="Int. J. Syst. Evol. Microbiol.">
        <title>Roseomonas oryzae sp. nov., isolated from paddy rhizosphere soil.</title>
        <authorList>
            <person name="Ramaprasad E.V."/>
            <person name="Sasikala Ch."/>
            <person name="Ramana Ch.V."/>
        </authorList>
    </citation>
    <scope>NUCLEOTIDE SEQUENCE [LARGE SCALE GENOMIC DNA]</scope>
    <source>
        <strain evidence="1 2">KCTC 42542</strain>
    </source>
</reference>
<dbReference type="Proteomes" id="UP000322110">
    <property type="component" value="Unassembled WGS sequence"/>
</dbReference>
<name>A0A5B2TE92_9PROT</name>
<gene>
    <name evidence="1" type="ORF">F0Q34_15455</name>
</gene>
<evidence type="ECO:0000313" key="2">
    <source>
        <dbReference type="Proteomes" id="UP000322110"/>
    </source>
</evidence>